<comment type="caution">
    <text evidence="2">The sequence shown here is derived from an EMBL/GenBank/DDBJ whole genome shotgun (WGS) entry which is preliminary data.</text>
</comment>
<dbReference type="EMBL" id="BAABME010002387">
    <property type="protein sequence ID" value="GAA0154410.1"/>
    <property type="molecule type" value="Genomic_DNA"/>
</dbReference>
<gene>
    <name evidence="2" type="ORF">LIER_12400</name>
</gene>
<dbReference type="Proteomes" id="UP001454036">
    <property type="component" value="Unassembled WGS sequence"/>
</dbReference>
<evidence type="ECO:0000313" key="3">
    <source>
        <dbReference type="Proteomes" id="UP001454036"/>
    </source>
</evidence>
<proteinExistence type="predicted"/>
<keyword evidence="3" id="KW-1185">Reference proteome</keyword>
<protein>
    <submittedName>
        <fullName evidence="2">Uncharacterized protein</fullName>
    </submittedName>
</protein>
<sequence>MHAELKTITWKIQRLLKLGDDTAITRDGDSPPFHSLAITMGCAGEGTNGKNCELVDKDSNGPKMLQYFYYQVAKPAEDCNRKGKVALISNPNKRHHLYSKTKGLTIGNKKPSLSTDGLEASSEPHTAMAAGHPRRSL</sequence>
<organism evidence="2 3">
    <name type="scientific">Lithospermum erythrorhizon</name>
    <name type="common">Purple gromwell</name>
    <name type="synonym">Lithospermum officinale var. erythrorhizon</name>
    <dbReference type="NCBI Taxonomy" id="34254"/>
    <lineage>
        <taxon>Eukaryota</taxon>
        <taxon>Viridiplantae</taxon>
        <taxon>Streptophyta</taxon>
        <taxon>Embryophyta</taxon>
        <taxon>Tracheophyta</taxon>
        <taxon>Spermatophyta</taxon>
        <taxon>Magnoliopsida</taxon>
        <taxon>eudicotyledons</taxon>
        <taxon>Gunneridae</taxon>
        <taxon>Pentapetalae</taxon>
        <taxon>asterids</taxon>
        <taxon>lamiids</taxon>
        <taxon>Boraginales</taxon>
        <taxon>Boraginaceae</taxon>
        <taxon>Boraginoideae</taxon>
        <taxon>Lithospermeae</taxon>
        <taxon>Lithospermum</taxon>
    </lineage>
</organism>
<reference evidence="2 3" key="1">
    <citation type="submission" date="2024-01" db="EMBL/GenBank/DDBJ databases">
        <title>The complete chloroplast genome sequence of Lithospermum erythrorhizon: insights into the phylogenetic relationship among Boraginaceae species and the maternal lineages of purple gromwells.</title>
        <authorList>
            <person name="Okada T."/>
            <person name="Watanabe K."/>
        </authorList>
    </citation>
    <scope>NUCLEOTIDE SEQUENCE [LARGE SCALE GENOMIC DNA]</scope>
</reference>
<evidence type="ECO:0000256" key="1">
    <source>
        <dbReference type="SAM" id="MobiDB-lite"/>
    </source>
</evidence>
<name>A0AAV3PT34_LITER</name>
<evidence type="ECO:0000313" key="2">
    <source>
        <dbReference type="EMBL" id="GAA0154410.1"/>
    </source>
</evidence>
<dbReference type="AlphaFoldDB" id="A0AAV3PT34"/>
<accession>A0AAV3PT34</accession>
<feature type="region of interest" description="Disordered" evidence="1">
    <location>
        <begin position="102"/>
        <end position="137"/>
    </location>
</feature>